<evidence type="ECO:0000313" key="4">
    <source>
        <dbReference type="Proteomes" id="UP000030687"/>
    </source>
</evidence>
<dbReference type="EMBL" id="KI536861">
    <property type="protein sequence ID" value="ESR44524.1"/>
    <property type="molecule type" value="Genomic_DNA"/>
</dbReference>
<dbReference type="InParanoid" id="V4UXJ9"/>
<sequence length="205" mass="22824">MSSPHVVVIPNPEQGHVIPLLELSQNLAKHGLRITFVNSEYNHNRVLESLEGKNYIGEQIHLVSIPDGIEPWDDRSDMRKLLEKRLQVMPGKLEGLIEEIHGREGEKIACLIADGAAGWAIEVAEKMKLRRAVVVITSAATVALTFSIPKLIEDGVINSNGTPIKEQMIQLAPNMPAISTGELFCDETKTHFMPLIVHFQIKHIF</sequence>
<dbReference type="PANTHER" id="PTHR11926:SF1412">
    <property type="entry name" value="UDP-GLYCOSYLTRANSFERASE 83A1-LIKE"/>
    <property type="match status" value="1"/>
</dbReference>
<dbReference type="Gramene" id="ESR44524">
    <property type="protein sequence ID" value="ESR44524"/>
    <property type="gene ID" value="CICLE_v10012795mg"/>
</dbReference>
<keyword evidence="4" id="KW-1185">Reference proteome</keyword>
<protein>
    <submittedName>
        <fullName evidence="3">Uncharacterized protein</fullName>
    </submittedName>
</protein>
<proteinExistence type="inferred from homology"/>
<gene>
    <name evidence="3" type="ORF">CICLE_v10012795mg</name>
</gene>
<organism evidence="3 4">
    <name type="scientific">Citrus clementina</name>
    <name type="common">Clementine</name>
    <name type="synonym">Citrus deliciosa x Citrus sinensis</name>
    <dbReference type="NCBI Taxonomy" id="85681"/>
    <lineage>
        <taxon>Eukaryota</taxon>
        <taxon>Viridiplantae</taxon>
        <taxon>Streptophyta</taxon>
        <taxon>Embryophyta</taxon>
        <taxon>Tracheophyta</taxon>
        <taxon>Spermatophyta</taxon>
        <taxon>Magnoliopsida</taxon>
        <taxon>eudicotyledons</taxon>
        <taxon>Gunneridae</taxon>
        <taxon>Pentapetalae</taxon>
        <taxon>rosids</taxon>
        <taxon>malvids</taxon>
        <taxon>Sapindales</taxon>
        <taxon>Rutaceae</taxon>
        <taxon>Aurantioideae</taxon>
        <taxon>Citrus</taxon>
    </lineage>
</organism>
<evidence type="ECO:0000256" key="1">
    <source>
        <dbReference type="ARBA" id="ARBA00009995"/>
    </source>
</evidence>
<dbReference type="GO" id="GO:0080044">
    <property type="term" value="F:quercetin 7-O-glucosyltransferase activity"/>
    <property type="evidence" value="ECO:0007669"/>
    <property type="project" value="TreeGrafter"/>
</dbReference>
<dbReference type="STRING" id="85681.V4UXJ9"/>
<dbReference type="PANTHER" id="PTHR11926">
    <property type="entry name" value="GLUCOSYL/GLUCURONOSYL TRANSFERASES"/>
    <property type="match status" value="1"/>
</dbReference>
<keyword evidence="2" id="KW-0808">Transferase</keyword>
<dbReference type="Proteomes" id="UP000030687">
    <property type="component" value="Unassembled WGS sequence"/>
</dbReference>
<dbReference type="SUPFAM" id="SSF53756">
    <property type="entry name" value="UDP-Glycosyltransferase/glycogen phosphorylase"/>
    <property type="match status" value="1"/>
</dbReference>
<dbReference type="KEGG" id="cic:CICLE_v10012795mg"/>
<dbReference type="OMA" id="ITYPEQG"/>
<dbReference type="OrthoDB" id="5835829at2759"/>
<accession>V4UXJ9</accession>
<dbReference type="eggNOG" id="KOG1192">
    <property type="taxonomic scope" value="Eukaryota"/>
</dbReference>
<evidence type="ECO:0000256" key="2">
    <source>
        <dbReference type="ARBA" id="ARBA00022676"/>
    </source>
</evidence>
<name>V4UXJ9_CITCL</name>
<reference evidence="3 4" key="1">
    <citation type="submission" date="2013-10" db="EMBL/GenBank/DDBJ databases">
        <authorList>
            <consortium name="International Citrus Genome Consortium"/>
            <person name="Jenkins J."/>
            <person name="Schmutz J."/>
            <person name="Prochnik S."/>
            <person name="Rokhsar D."/>
            <person name="Gmitter F."/>
            <person name="Ollitrault P."/>
            <person name="Machado M."/>
            <person name="Talon M."/>
            <person name="Wincker P."/>
            <person name="Jaillon O."/>
            <person name="Morgante M."/>
        </authorList>
    </citation>
    <scope>NUCLEOTIDE SEQUENCE</scope>
    <source>
        <strain evidence="4">cv. Clemenules</strain>
    </source>
</reference>
<dbReference type="Gene3D" id="3.40.50.2000">
    <property type="entry name" value="Glycogen Phosphorylase B"/>
    <property type="match status" value="1"/>
</dbReference>
<dbReference type="GO" id="GO:0080043">
    <property type="term" value="F:quercetin 3-O-glucosyltransferase activity"/>
    <property type="evidence" value="ECO:0007669"/>
    <property type="project" value="TreeGrafter"/>
</dbReference>
<keyword evidence="2" id="KW-0328">Glycosyltransferase</keyword>
<dbReference type="AlphaFoldDB" id="V4UXJ9"/>
<evidence type="ECO:0000313" key="3">
    <source>
        <dbReference type="EMBL" id="ESR44524.1"/>
    </source>
</evidence>
<dbReference type="FunFam" id="3.40.50.2000:FF:000108">
    <property type="entry name" value="UDP-glycosyltransferase 83A1"/>
    <property type="match status" value="1"/>
</dbReference>
<comment type="similarity">
    <text evidence="1">Belongs to the UDP-glycosyltransferase family.</text>
</comment>